<evidence type="ECO:0000256" key="1">
    <source>
        <dbReference type="SAM" id="MobiDB-lite"/>
    </source>
</evidence>
<dbReference type="EMBL" id="CAJVRL010000045">
    <property type="protein sequence ID" value="CAG8952083.1"/>
    <property type="molecule type" value="Genomic_DNA"/>
</dbReference>
<name>A0A9N9KSB2_9HELO</name>
<evidence type="ECO:0000313" key="4">
    <source>
        <dbReference type="Proteomes" id="UP000696280"/>
    </source>
</evidence>
<keyword evidence="2" id="KW-0812">Transmembrane</keyword>
<organism evidence="3 4">
    <name type="scientific">Hymenoscyphus fraxineus</name>
    <dbReference type="NCBI Taxonomy" id="746836"/>
    <lineage>
        <taxon>Eukaryota</taxon>
        <taxon>Fungi</taxon>
        <taxon>Dikarya</taxon>
        <taxon>Ascomycota</taxon>
        <taxon>Pezizomycotina</taxon>
        <taxon>Leotiomycetes</taxon>
        <taxon>Helotiales</taxon>
        <taxon>Helotiaceae</taxon>
        <taxon>Hymenoscyphus</taxon>
    </lineage>
</organism>
<keyword evidence="4" id="KW-1185">Reference proteome</keyword>
<gene>
    <name evidence="3" type="ORF">HYFRA_00000821</name>
</gene>
<evidence type="ECO:0000313" key="3">
    <source>
        <dbReference type="EMBL" id="CAG8952083.1"/>
    </source>
</evidence>
<reference evidence="3" key="1">
    <citation type="submission" date="2021-07" db="EMBL/GenBank/DDBJ databases">
        <authorList>
            <person name="Durling M."/>
        </authorList>
    </citation>
    <scope>NUCLEOTIDE SEQUENCE</scope>
</reference>
<sequence length="107" mass="12042">MPVIKTNKSFQGDDFPEFPYKGFTGILIVYALLAGTILTVIFCFIMLDKACTSAARYLENKWGGNKVEGNAAEVNEEQDVENEKGEAEIEDNNNRTDRQPLIHWNLA</sequence>
<dbReference type="Proteomes" id="UP000696280">
    <property type="component" value="Unassembled WGS sequence"/>
</dbReference>
<dbReference type="OrthoDB" id="10330929at2759"/>
<feature type="transmembrane region" description="Helical" evidence="2">
    <location>
        <begin position="23"/>
        <end position="47"/>
    </location>
</feature>
<feature type="compositionally biased region" description="Basic and acidic residues" evidence="1">
    <location>
        <begin position="81"/>
        <end position="99"/>
    </location>
</feature>
<evidence type="ECO:0000256" key="2">
    <source>
        <dbReference type="SAM" id="Phobius"/>
    </source>
</evidence>
<keyword evidence="2" id="KW-0472">Membrane</keyword>
<keyword evidence="2" id="KW-1133">Transmembrane helix</keyword>
<accession>A0A9N9KSB2</accession>
<comment type="caution">
    <text evidence="3">The sequence shown here is derived from an EMBL/GenBank/DDBJ whole genome shotgun (WGS) entry which is preliminary data.</text>
</comment>
<proteinExistence type="predicted"/>
<dbReference type="AlphaFoldDB" id="A0A9N9KSB2"/>
<protein>
    <submittedName>
        <fullName evidence="3">Uncharacterized protein</fullName>
    </submittedName>
</protein>
<feature type="region of interest" description="Disordered" evidence="1">
    <location>
        <begin position="69"/>
        <end position="99"/>
    </location>
</feature>